<dbReference type="Proteomes" id="UP001281410">
    <property type="component" value="Unassembled WGS sequence"/>
</dbReference>
<dbReference type="CDD" id="cd06222">
    <property type="entry name" value="RNase_H_like"/>
    <property type="match status" value="1"/>
</dbReference>
<keyword evidence="3" id="KW-1185">Reference proteome</keyword>
<dbReference type="InterPro" id="IPR036397">
    <property type="entry name" value="RNaseH_sf"/>
</dbReference>
<dbReference type="Gene3D" id="3.30.420.10">
    <property type="entry name" value="Ribonuclease H-like superfamily/Ribonuclease H"/>
    <property type="match status" value="1"/>
</dbReference>
<dbReference type="AlphaFoldDB" id="A0AAE0AF92"/>
<accession>A0AAE0AF92</accession>
<dbReference type="InterPro" id="IPR002156">
    <property type="entry name" value="RNaseH_domain"/>
</dbReference>
<dbReference type="InterPro" id="IPR012337">
    <property type="entry name" value="RNaseH-like_sf"/>
</dbReference>
<name>A0AAE0AF92_9ROSI</name>
<sequence length="138" mass="15159">MASSVQSINACFSPQAAETSAILRCMCVAVESGLLPAVLESDAKWVVDAINDNCPSSADIGIIFRDILCIVTEFVISVTFVSRKANKAAHALAKLALFADRTFLWKEDCPPCIQYVILDDSLSFFYEVPLSKNKQFMK</sequence>
<protein>
    <recommendedName>
        <fullName evidence="1">RNase H type-1 domain-containing protein</fullName>
    </recommendedName>
</protein>
<comment type="caution">
    <text evidence="2">The sequence shown here is derived from an EMBL/GenBank/DDBJ whole genome shotgun (WGS) entry which is preliminary data.</text>
</comment>
<evidence type="ECO:0000259" key="1">
    <source>
        <dbReference type="Pfam" id="PF13456"/>
    </source>
</evidence>
<dbReference type="InterPro" id="IPR052929">
    <property type="entry name" value="RNase_H-like_EbsB-rel"/>
</dbReference>
<dbReference type="PANTHER" id="PTHR47074">
    <property type="entry name" value="BNAC02G40300D PROTEIN"/>
    <property type="match status" value="1"/>
</dbReference>
<reference evidence="2" key="1">
    <citation type="journal article" date="2023" name="Plant J.">
        <title>Genome sequences and population genomics provide insights into the demographic history, inbreeding, and mutation load of two 'living fossil' tree species of Dipteronia.</title>
        <authorList>
            <person name="Feng Y."/>
            <person name="Comes H.P."/>
            <person name="Chen J."/>
            <person name="Zhu S."/>
            <person name="Lu R."/>
            <person name="Zhang X."/>
            <person name="Li P."/>
            <person name="Qiu J."/>
            <person name="Olsen K.M."/>
            <person name="Qiu Y."/>
        </authorList>
    </citation>
    <scope>NUCLEOTIDE SEQUENCE</scope>
    <source>
        <strain evidence="2">NBL</strain>
    </source>
</reference>
<gene>
    <name evidence="2" type="ORF">Dsin_017089</name>
</gene>
<dbReference type="SUPFAM" id="SSF53098">
    <property type="entry name" value="Ribonuclease H-like"/>
    <property type="match status" value="1"/>
</dbReference>
<organism evidence="2 3">
    <name type="scientific">Dipteronia sinensis</name>
    <dbReference type="NCBI Taxonomy" id="43782"/>
    <lineage>
        <taxon>Eukaryota</taxon>
        <taxon>Viridiplantae</taxon>
        <taxon>Streptophyta</taxon>
        <taxon>Embryophyta</taxon>
        <taxon>Tracheophyta</taxon>
        <taxon>Spermatophyta</taxon>
        <taxon>Magnoliopsida</taxon>
        <taxon>eudicotyledons</taxon>
        <taxon>Gunneridae</taxon>
        <taxon>Pentapetalae</taxon>
        <taxon>rosids</taxon>
        <taxon>malvids</taxon>
        <taxon>Sapindales</taxon>
        <taxon>Sapindaceae</taxon>
        <taxon>Hippocastanoideae</taxon>
        <taxon>Acereae</taxon>
        <taxon>Dipteronia</taxon>
    </lineage>
</organism>
<dbReference type="PANTHER" id="PTHR47074:SF11">
    <property type="entry name" value="REVERSE TRANSCRIPTASE-LIKE PROTEIN"/>
    <property type="match status" value="1"/>
</dbReference>
<evidence type="ECO:0000313" key="3">
    <source>
        <dbReference type="Proteomes" id="UP001281410"/>
    </source>
</evidence>
<dbReference type="GO" id="GO:0004523">
    <property type="term" value="F:RNA-DNA hybrid ribonuclease activity"/>
    <property type="evidence" value="ECO:0007669"/>
    <property type="project" value="InterPro"/>
</dbReference>
<feature type="domain" description="RNase H type-1" evidence="1">
    <location>
        <begin position="5"/>
        <end position="96"/>
    </location>
</feature>
<dbReference type="InterPro" id="IPR044730">
    <property type="entry name" value="RNase_H-like_dom_plant"/>
</dbReference>
<dbReference type="Pfam" id="PF13456">
    <property type="entry name" value="RVT_3"/>
    <property type="match status" value="1"/>
</dbReference>
<dbReference type="EMBL" id="JANJYJ010000005">
    <property type="protein sequence ID" value="KAK3212383.1"/>
    <property type="molecule type" value="Genomic_DNA"/>
</dbReference>
<evidence type="ECO:0000313" key="2">
    <source>
        <dbReference type="EMBL" id="KAK3212383.1"/>
    </source>
</evidence>
<proteinExistence type="predicted"/>
<dbReference type="GO" id="GO:0003676">
    <property type="term" value="F:nucleic acid binding"/>
    <property type="evidence" value="ECO:0007669"/>
    <property type="project" value="InterPro"/>
</dbReference>